<protein>
    <submittedName>
        <fullName evidence="2">Uncharacterized protein</fullName>
    </submittedName>
</protein>
<keyword evidence="1" id="KW-1133">Transmembrane helix</keyword>
<accession>A0A0B6ZVZ9</accession>
<gene>
    <name evidence="2" type="primary">ORF82764</name>
</gene>
<dbReference type="AlphaFoldDB" id="A0A0B6ZVZ9"/>
<feature type="non-terminal residue" evidence="2">
    <location>
        <position position="1"/>
    </location>
</feature>
<evidence type="ECO:0000313" key="2">
    <source>
        <dbReference type="EMBL" id="CEK72517.1"/>
    </source>
</evidence>
<sequence length="64" mass="7562">FDVYSHDLFSILYFSILILQLKLVLIKCCDISKEVRPMEVSEPWDFQMLSTHSARRLPDSIFEP</sequence>
<organism evidence="2">
    <name type="scientific">Arion vulgaris</name>
    <dbReference type="NCBI Taxonomy" id="1028688"/>
    <lineage>
        <taxon>Eukaryota</taxon>
        <taxon>Metazoa</taxon>
        <taxon>Spiralia</taxon>
        <taxon>Lophotrochozoa</taxon>
        <taxon>Mollusca</taxon>
        <taxon>Gastropoda</taxon>
        <taxon>Heterobranchia</taxon>
        <taxon>Euthyneura</taxon>
        <taxon>Panpulmonata</taxon>
        <taxon>Eupulmonata</taxon>
        <taxon>Stylommatophora</taxon>
        <taxon>Helicina</taxon>
        <taxon>Arionoidea</taxon>
        <taxon>Arionidae</taxon>
        <taxon>Arion</taxon>
    </lineage>
</organism>
<proteinExistence type="predicted"/>
<evidence type="ECO:0000256" key="1">
    <source>
        <dbReference type="SAM" id="Phobius"/>
    </source>
</evidence>
<reference evidence="2" key="1">
    <citation type="submission" date="2014-12" db="EMBL/GenBank/DDBJ databases">
        <title>Insight into the proteome of Arion vulgaris.</title>
        <authorList>
            <person name="Aradska J."/>
            <person name="Bulat T."/>
            <person name="Smidak R."/>
            <person name="Sarate P."/>
            <person name="Gangsoo J."/>
            <person name="Sialana F."/>
            <person name="Bilban M."/>
            <person name="Lubec G."/>
        </authorList>
    </citation>
    <scope>NUCLEOTIDE SEQUENCE</scope>
    <source>
        <tissue evidence="2">Skin</tissue>
    </source>
</reference>
<keyword evidence="1" id="KW-0812">Transmembrane</keyword>
<feature type="transmembrane region" description="Helical" evidence="1">
    <location>
        <begin position="6"/>
        <end position="26"/>
    </location>
</feature>
<name>A0A0B6ZVZ9_9EUPU</name>
<dbReference type="EMBL" id="HACG01025652">
    <property type="protein sequence ID" value="CEK72517.1"/>
    <property type="molecule type" value="Transcribed_RNA"/>
</dbReference>
<keyword evidence="1" id="KW-0472">Membrane</keyword>